<dbReference type="InterPro" id="IPR000847">
    <property type="entry name" value="LysR_HTH_N"/>
</dbReference>
<dbReference type="EMBL" id="JARJLO010000372">
    <property type="protein sequence ID" value="MDF3873760.1"/>
    <property type="molecule type" value="Genomic_DNA"/>
</dbReference>
<dbReference type="SUPFAM" id="SSF53850">
    <property type="entry name" value="Periplasmic binding protein-like II"/>
    <property type="match status" value="1"/>
</dbReference>
<reference evidence="7" key="2">
    <citation type="submission" date="2023-03" db="EMBL/GenBank/DDBJ databases">
        <title>Draft assemblies of triclosan tolerant bacteria isolated from returned activated sludge.</title>
        <authorList>
            <person name="Van Hamelsveld S."/>
        </authorList>
    </citation>
    <scope>NUCLEOTIDE SEQUENCE</scope>
    <source>
        <strain evidence="7">GW210012_S60</strain>
    </source>
</reference>
<dbReference type="EMBL" id="WOWR01000089">
    <property type="protein sequence ID" value="KAF0250789.1"/>
    <property type="molecule type" value="Genomic_DNA"/>
</dbReference>
<protein>
    <submittedName>
        <fullName evidence="6">LysR family transcriptional regulator</fullName>
    </submittedName>
</protein>
<evidence type="ECO:0000256" key="2">
    <source>
        <dbReference type="ARBA" id="ARBA00023015"/>
    </source>
</evidence>
<dbReference type="InterPro" id="IPR050950">
    <property type="entry name" value="HTH-type_LysR_regulators"/>
</dbReference>
<gene>
    <name evidence="6" type="ORF">GN299_32105</name>
    <name evidence="7" type="ORF">P3W50_25315</name>
</gene>
<accession>A0A7V8J0R1</accession>
<evidence type="ECO:0000313" key="6">
    <source>
        <dbReference type="EMBL" id="KAF0250789.1"/>
    </source>
</evidence>
<dbReference type="Proteomes" id="UP000442695">
    <property type="component" value="Unassembled WGS sequence"/>
</dbReference>
<evidence type="ECO:0000256" key="4">
    <source>
        <dbReference type="ARBA" id="ARBA00023163"/>
    </source>
</evidence>
<keyword evidence="4" id="KW-0804">Transcription</keyword>
<evidence type="ECO:0000259" key="5">
    <source>
        <dbReference type="PROSITE" id="PS50931"/>
    </source>
</evidence>
<evidence type="ECO:0000313" key="7">
    <source>
        <dbReference type="EMBL" id="MDF3873760.1"/>
    </source>
</evidence>
<dbReference type="RefSeq" id="WP_049276479.1">
    <property type="nucleotide sequence ID" value="NZ_BBQL01000096.1"/>
</dbReference>
<evidence type="ECO:0000256" key="1">
    <source>
        <dbReference type="ARBA" id="ARBA00009437"/>
    </source>
</evidence>
<name>A0A7V8J0R1_PSEPU</name>
<keyword evidence="2" id="KW-0805">Transcription regulation</keyword>
<dbReference type="InterPro" id="IPR036390">
    <property type="entry name" value="WH_DNA-bd_sf"/>
</dbReference>
<dbReference type="Gene3D" id="3.40.190.10">
    <property type="entry name" value="Periplasmic binding protein-like II"/>
    <property type="match status" value="2"/>
</dbReference>
<comment type="caution">
    <text evidence="6">The sequence shown here is derived from an EMBL/GenBank/DDBJ whole genome shotgun (WGS) entry which is preliminary data.</text>
</comment>
<feature type="domain" description="HTH lysR-type" evidence="5">
    <location>
        <begin position="1"/>
        <end position="58"/>
    </location>
</feature>
<reference evidence="6 8" key="1">
    <citation type="submission" date="2019-12" db="EMBL/GenBank/DDBJ databases">
        <authorList>
            <person name="Woiski C."/>
        </authorList>
    </citation>
    <scope>NUCLEOTIDE SEQUENCE [LARGE SCALE GENOMIC DNA]</scope>
    <source>
        <strain evidence="6 8">BOE100</strain>
    </source>
</reference>
<sequence>MDIRTLEAVISVIDHGSIASAAKKSSVSSTAISLRIQSLEKELECELFNRDAHSIRPNQRLIAVIQKIRDIILQANELKFDLQLDGLRGDLSLGAISTALTGIIPSAIEQFSVCAPDVKLKITPGDSRLLYDKLVGGDLDAAILVEPPFKLPKSLRLYLLRSEPLGLLSSTPVTAEAVSSAMQSQAFIRYDVNSWGGSLAQRYLDDRDIDVRVACDIDSLEAIDLLVSCGQGVSLVPQWLTIGSFSSHYIPVSQDSRYSRNIVLAYSESNRNLPALQRLRELLTAV</sequence>
<evidence type="ECO:0000313" key="8">
    <source>
        <dbReference type="Proteomes" id="UP000442695"/>
    </source>
</evidence>
<dbReference type="GO" id="GO:0003700">
    <property type="term" value="F:DNA-binding transcription factor activity"/>
    <property type="evidence" value="ECO:0007669"/>
    <property type="project" value="InterPro"/>
</dbReference>
<organism evidence="6 8">
    <name type="scientific">Pseudomonas putida</name>
    <name type="common">Arthrobacter siderocapsulatus</name>
    <dbReference type="NCBI Taxonomy" id="303"/>
    <lineage>
        <taxon>Bacteria</taxon>
        <taxon>Pseudomonadati</taxon>
        <taxon>Pseudomonadota</taxon>
        <taxon>Gammaproteobacteria</taxon>
        <taxon>Pseudomonadales</taxon>
        <taxon>Pseudomonadaceae</taxon>
        <taxon>Pseudomonas</taxon>
    </lineage>
</organism>
<dbReference type="Pfam" id="PF00126">
    <property type="entry name" value="HTH_1"/>
    <property type="match status" value="1"/>
</dbReference>
<comment type="similarity">
    <text evidence="1">Belongs to the LysR transcriptional regulatory family.</text>
</comment>
<dbReference type="SUPFAM" id="SSF46785">
    <property type="entry name" value="Winged helix' DNA-binding domain"/>
    <property type="match status" value="1"/>
</dbReference>
<dbReference type="Pfam" id="PF03466">
    <property type="entry name" value="LysR_substrate"/>
    <property type="match status" value="1"/>
</dbReference>
<proteinExistence type="inferred from homology"/>
<dbReference type="InterPro" id="IPR036388">
    <property type="entry name" value="WH-like_DNA-bd_sf"/>
</dbReference>
<keyword evidence="3" id="KW-0238">DNA-binding</keyword>
<dbReference type="Proteomes" id="UP001217741">
    <property type="component" value="Unassembled WGS sequence"/>
</dbReference>
<dbReference type="GO" id="GO:0005829">
    <property type="term" value="C:cytosol"/>
    <property type="evidence" value="ECO:0007669"/>
    <property type="project" value="TreeGrafter"/>
</dbReference>
<evidence type="ECO:0000256" key="3">
    <source>
        <dbReference type="ARBA" id="ARBA00023125"/>
    </source>
</evidence>
<dbReference type="Gene3D" id="1.10.10.10">
    <property type="entry name" value="Winged helix-like DNA-binding domain superfamily/Winged helix DNA-binding domain"/>
    <property type="match status" value="1"/>
</dbReference>
<dbReference type="PROSITE" id="PS50931">
    <property type="entry name" value="HTH_LYSR"/>
    <property type="match status" value="1"/>
</dbReference>
<dbReference type="InterPro" id="IPR005119">
    <property type="entry name" value="LysR_subst-bd"/>
</dbReference>
<dbReference type="PANTHER" id="PTHR30419">
    <property type="entry name" value="HTH-TYPE TRANSCRIPTIONAL REGULATOR YBHD"/>
    <property type="match status" value="1"/>
</dbReference>
<dbReference type="AlphaFoldDB" id="A0A7V8J0R1"/>
<dbReference type="GO" id="GO:0003677">
    <property type="term" value="F:DNA binding"/>
    <property type="evidence" value="ECO:0007669"/>
    <property type="project" value="UniProtKB-KW"/>
</dbReference>